<keyword evidence="3" id="KW-1185">Reference proteome</keyword>
<reference evidence="2 3" key="1">
    <citation type="submission" date="2018-07" db="EMBL/GenBank/DDBJ databases">
        <title>Genomic Encyclopedia of Type Strains, Phase IV (KMG-IV): sequencing the most valuable type-strain genomes for metagenomic binning, comparative biology and taxonomic classification.</title>
        <authorList>
            <person name="Goeker M."/>
        </authorList>
    </citation>
    <scope>NUCLEOTIDE SEQUENCE [LARGE SCALE GENOMIC DNA]</scope>
    <source>
        <strain evidence="2 3">DSM 44290</strain>
    </source>
</reference>
<comment type="caution">
    <text evidence="2">The sequence shown here is derived from an EMBL/GenBank/DDBJ whole genome shotgun (WGS) entry which is preliminary data.</text>
</comment>
<dbReference type="AlphaFoldDB" id="A0A370IAY4"/>
<feature type="region of interest" description="Disordered" evidence="1">
    <location>
        <begin position="146"/>
        <end position="176"/>
    </location>
</feature>
<evidence type="ECO:0000256" key="1">
    <source>
        <dbReference type="SAM" id="MobiDB-lite"/>
    </source>
</evidence>
<dbReference type="EMBL" id="QQBC01000002">
    <property type="protein sequence ID" value="RDI67885.1"/>
    <property type="molecule type" value="Genomic_DNA"/>
</dbReference>
<evidence type="ECO:0000313" key="3">
    <source>
        <dbReference type="Proteomes" id="UP000254869"/>
    </source>
</evidence>
<organism evidence="2 3">
    <name type="scientific">Nocardia pseudobrasiliensis</name>
    <dbReference type="NCBI Taxonomy" id="45979"/>
    <lineage>
        <taxon>Bacteria</taxon>
        <taxon>Bacillati</taxon>
        <taxon>Actinomycetota</taxon>
        <taxon>Actinomycetes</taxon>
        <taxon>Mycobacteriales</taxon>
        <taxon>Nocardiaceae</taxon>
        <taxon>Nocardia</taxon>
    </lineage>
</organism>
<feature type="compositionally biased region" description="Pro residues" evidence="1">
    <location>
        <begin position="149"/>
        <end position="166"/>
    </location>
</feature>
<protein>
    <submittedName>
        <fullName evidence="2">Uncharacterized protein</fullName>
    </submittedName>
</protein>
<sequence length="267" mass="29912">MPIDGSAADYSWELRHDDRVVESGALSWEDAHPWTGKAATDVYEMSSELFDLACSTALEDCRDAVVDARMEGRPDPVPIDRLAVILRDADGGELIAMTAKLIHLPITDAYVEEQIALLRATEEEDRRLALARQQNLEQPHLSALLNYPLEPPLPPLEPPEPPPAPDPQSQRVDDLERAAEDLRESAVDPDHCRRKLFEAEHRLADAEQQQRQLIHLGDEIALEAAAGHVTRCAEQVSFWHDRSSEVTEIYLRAAALDAEANRLRRSN</sequence>
<dbReference type="RefSeq" id="WP_067992166.1">
    <property type="nucleotide sequence ID" value="NZ_QQBC01000002.1"/>
</dbReference>
<gene>
    <name evidence="2" type="ORF">DFR76_102285</name>
</gene>
<evidence type="ECO:0000313" key="2">
    <source>
        <dbReference type="EMBL" id="RDI67885.1"/>
    </source>
</evidence>
<proteinExistence type="predicted"/>
<accession>A0A370IAY4</accession>
<name>A0A370IAY4_9NOCA</name>
<dbReference type="Proteomes" id="UP000254869">
    <property type="component" value="Unassembled WGS sequence"/>
</dbReference>